<feature type="transmembrane region" description="Helical" evidence="1">
    <location>
        <begin position="6"/>
        <end position="23"/>
    </location>
</feature>
<dbReference type="EMBL" id="JAIHOM010000056">
    <property type="protein sequence ID" value="MCW6037081.1"/>
    <property type="molecule type" value="Genomic_DNA"/>
</dbReference>
<comment type="caution">
    <text evidence="2">The sequence shown here is derived from an EMBL/GenBank/DDBJ whole genome shotgun (WGS) entry which is preliminary data.</text>
</comment>
<keyword evidence="1" id="KW-0812">Transmembrane</keyword>
<name>A0ABT3L6E1_9CYAN</name>
<protein>
    <submittedName>
        <fullName evidence="2">Uncharacterized protein</fullName>
    </submittedName>
</protein>
<evidence type="ECO:0000313" key="3">
    <source>
        <dbReference type="Proteomes" id="UP001526426"/>
    </source>
</evidence>
<evidence type="ECO:0000313" key="2">
    <source>
        <dbReference type="EMBL" id="MCW6037081.1"/>
    </source>
</evidence>
<organism evidence="2 3">
    <name type="scientific">Spirulina subsalsa FACHB-351</name>
    <dbReference type="NCBI Taxonomy" id="234711"/>
    <lineage>
        <taxon>Bacteria</taxon>
        <taxon>Bacillati</taxon>
        <taxon>Cyanobacteriota</taxon>
        <taxon>Cyanophyceae</taxon>
        <taxon>Spirulinales</taxon>
        <taxon>Spirulinaceae</taxon>
        <taxon>Spirulina</taxon>
    </lineage>
</organism>
<reference evidence="2 3" key="1">
    <citation type="submission" date="2021-08" db="EMBL/GenBank/DDBJ databases">
        <title>Draft genome sequence of Spirulina subsalsa with high tolerance to salinity and hype-accumulation of phycocyanin.</title>
        <authorList>
            <person name="Pei H."/>
            <person name="Jiang L."/>
        </authorList>
    </citation>
    <scope>NUCLEOTIDE SEQUENCE [LARGE SCALE GENOMIC DNA]</scope>
    <source>
        <strain evidence="2 3">FACHB-351</strain>
    </source>
</reference>
<dbReference type="Proteomes" id="UP001526426">
    <property type="component" value="Unassembled WGS sequence"/>
</dbReference>
<keyword evidence="1" id="KW-1133">Transmembrane helix</keyword>
<keyword evidence="3" id="KW-1185">Reference proteome</keyword>
<keyword evidence="1" id="KW-0472">Membrane</keyword>
<sequence>MPTDLIVLIAALLITWLVFTWLVKVLKASVKTALVIAGVVLLLQFFFGIDPQELWRQITELPQILQSLFNPE</sequence>
<feature type="transmembrane region" description="Helical" evidence="1">
    <location>
        <begin position="30"/>
        <end position="49"/>
    </location>
</feature>
<gene>
    <name evidence="2" type="ORF">K4A83_12500</name>
</gene>
<evidence type="ECO:0000256" key="1">
    <source>
        <dbReference type="SAM" id="Phobius"/>
    </source>
</evidence>
<dbReference type="RefSeq" id="WP_265264913.1">
    <property type="nucleotide sequence ID" value="NZ_JAIHOM010000056.1"/>
</dbReference>
<proteinExistence type="predicted"/>
<accession>A0ABT3L6E1</accession>